<keyword evidence="3" id="KW-0813">Transport</keyword>
<evidence type="ECO:0000313" key="8">
    <source>
        <dbReference type="Proteomes" id="UP000054618"/>
    </source>
</evidence>
<evidence type="ECO:0000256" key="5">
    <source>
        <dbReference type="ARBA" id="ARBA00022840"/>
    </source>
</evidence>
<dbReference type="InterPro" id="IPR017871">
    <property type="entry name" value="ABC_transporter-like_CS"/>
</dbReference>
<dbReference type="SMART" id="SM00382">
    <property type="entry name" value="AAA"/>
    <property type="match status" value="1"/>
</dbReference>
<keyword evidence="4" id="KW-0547">Nucleotide-binding</keyword>
<dbReference type="PANTHER" id="PTHR43166">
    <property type="entry name" value="AMINO ACID IMPORT ATP-BINDING PROTEIN"/>
    <property type="match status" value="1"/>
</dbReference>
<dbReference type="PATRIC" id="fig|45073.5.peg.495"/>
<keyword evidence="8" id="KW-1185">Reference proteome</keyword>
<dbReference type="PROSITE" id="PS50893">
    <property type="entry name" value="ABC_TRANSPORTER_2"/>
    <property type="match status" value="1"/>
</dbReference>
<feature type="domain" description="ABC transporter" evidence="6">
    <location>
        <begin position="2"/>
        <end position="219"/>
    </location>
</feature>
<organism evidence="7 8">
    <name type="scientific">Legionella quinlivanii</name>
    <dbReference type="NCBI Taxonomy" id="45073"/>
    <lineage>
        <taxon>Bacteria</taxon>
        <taxon>Pseudomonadati</taxon>
        <taxon>Pseudomonadota</taxon>
        <taxon>Gammaproteobacteria</taxon>
        <taxon>Legionellales</taxon>
        <taxon>Legionellaceae</taxon>
        <taxon>Legionella</taxon>
    </lineage>
</organism>
<accession>A0A0W0Y4M7</accession>
<dbReference type="Proteomes" id="UP000054618">
    <property type="component" value="Unassembled WGS sequence"/>
</dbReference>
<comment type="subcellular location">
    <subcellularLocation>
        <location evidence="1">Cell inner membrane</location>
        <topology evidence="1">Peripheral membrane protein</topology>
    </subcellularLocation>
</comment>
<dbReference type="Gene3D" id="3.40.50.300">
    <property type="entry name" value="P-loop containing nucleotide triphosphate hydrolases"/>
    <property type="match status" value="1"/>
</dbReference>
<evidence type="ECO:0000313" key="7">
    <source>
        <dbReference type="EMBL" id="KTD51622.1"/>
    </source>
</evidence>
<reference evidence="7 8" key="1">
    <citation type="submission" date="2015-11" db="EMBL/GenBank/DDBJ databases">
        <title>Genomic analysis of 38 Legionella species identifies large and diverse effector repertoires.</title>
        <authorList>
            <person name="Burstein D."/>
            <person name="Amaro F."/>
            <person name="Zusman T."/>
            <person name="Lifshitz Z."/>
            <person name="Cohen O."/>
            <person name="Gilbert J.A."/>
            <person name="Pupko T."/>
            <person name="Shuman H.A."/>
            <person name="Segal G."/>
        </authorList>
    </citation>
    <scope>NUCLEOTIDE SEQUENCE [LARGE SCALE GENOMIC DNA]</scope>
    <source>
        <strain evidence="7 8">CDC#1442-AUS-E</strain>
    </source>
</reference>
<dbReference type="AlphaFoldDB" id="A0A0W0Y4M7"/>
<evidence type="ECO:0000256" key="1">
    <source>
        <dbReference type="ARBA" id="ARBA00004417"/>
    </source>
</evidence>
<dbReference type="InterPro" id="IPR003593">
    <property type="entry name" value="AAA+_ATPase"/>
</dbReference>
<dbReference type="RefSeq" id="WP_058506589.1">
    <property type="nucleotide sequence ID" value="NZ_CAAAIK010000002.1"/>
</dbReference>
<dbReference type="STRING" id="45073.Lqui_0466"/>
<comment type="caution">
    <text evidence="7">The sequence shown here is derived from an EMBL/GenBank/DDBJ whole genome shotgun (WGS) entry which is preliminary data.</text>
</comment>
<evidence type="ECO:0000256" key="4">
    <source>
        <dbReference type="ARBA" id="ARBA00022741"/>
    </source>
</evidence>
<dbReference type="InterPro" id="IPR050086">
    <property type="entry name" value="MetN_ABC_transporter-like"/>
</dbReference>
<dbReference type="GO" id="GO:0005886">
    <property type="term" value="C:plasma membrane"/>
    <property type="evidence" value="ECO:0007669"/>
    <property type="project" value="UniProtKB-SubCell"/>
</dbReference>
<dbReference type="OrthoDB" id="9802264at2"/>
<name>A0A0W0Y4M7_9GAMM</name>
<dbReference type="GO" id="GO:0005524">
    <property type="term" value="F:ATP binding"/>
    <property type="evidence" value="ECO:0007669"/>
    <property type="project" value="UniProtKB-KW"/>
</dbReference>
<protein>
    <submittedName>
        <fullName evidence="7">Amino acid (Glutamine) ABC transporter ATP binding protein</fullName>
    </submittedName>
</protein>
<evidence type="ECO:0000256" key="3">
    <source>
        <dbReference type="ARBA" id="ARBA00022448"/>
    </source>
</evidence>
<comment type="similarity">
    <text evidence="2">Belongs to the ABC transporter superfamily.</text>
</comment>
<dbReference type="EMBL" id="LNYS01000006">
    <property type="protein sequence ID" value="KTD51622.1"/>
    <property type="molecule type" value="Genomic_DNA"/>
</dbReference>
<gene>
    <name evidence="7" type="ORF">Lqui_0466</name>
</gene>
<proteinExistence type="inferred from homology"/>
<sequence>MLYIHNLTKHYGSMPVLNQLSFKIKPNTIVGLAGPSGSGKSTLLRCIQGLEPINSGVITLSGKTGFMFQDFQLFPHMTVLNNLIYAPSLKQPKINHYAQAKQLLNALGLIDKLNVYPRQLSGGQQQRVALARSLMMKPDLLLCDEPTSGLDSAKTSEVSQLLDSVKQLQGSMLIASHDLEFLTGIADRIILLKDGELKADIQPATIDNPILFLKQFYQGGINGKAY</sequence>
<dbReference type="InterPro" id="IPR003439">
    <property type="entry name" value="ABC_transporter-like_ATP-bd"/>
</dbReference>
<dbReference type="GO" id="GO:0016887">
    <property type="term" value="F:ATP hydrolysis activity"/>
    <property type="evidence" value="ECO:0007669"/>
    <property type="project" value="InterPro"/>
</dbReference>
<dbReference type="PANTHER" id="PTHR43166:SF4">
    <property type="entry name" value="PHOSPHONATES IMPORT ATP-BINDING PROTEIN PHNC"/>
    <property type="match status" value="1"/>
</dbReference>
<keyword evidence="5" id="KW-0067">ATP-binding</keyword>
<evidence type="ECO:0000259" key="6">
    <source>
        <dbReference type="PROSITE" id="PS50893"/>
    </source>
</evidence>
<evidence type="ECO:0000256" key="2">
    <source>
        <dbReference type="ARBA" id="ARBA00005417"/>
    </source>
</evidence>
<dbReference type="InterPro" id="IPR027417">
    <property type="entry name" value="P-loop_NTPase"/>
</dbReference>
<dbReference type="Pfam" id="PF00005">
    <property type="entry name" value="ABC_tran"/>
    <property type="match status" value="1"/>
</dbReference>
<dbReference type="PROSITE" id="PS00211">
    <property type="entry name" value="ABC_TRANSPORTER_1"/>
    <property type="match status" value="1"/>
</dbReference>
<dbReference type="SUPFAM" id="SSF52540">
    <property type="entry name" value="P-loop containing nucleoside triphosphate hydrolases"/>
    <property type="match status" value="1"/>
</dbReference>